<dbReference type="GO" id="GO:0005737">
    <property type="term" value="C:cytoplasm"/>
    <property type="evidence" value="ECO:0007669"/>
    <property type="project" value="UniProtKB-SubCell"/>
</dbReference>
<evidence type="ECO:0000256" key="7">
    <source>
        <dbReference type="RuleBase" id="RU364042"/>
    </source>
</evidence>
<evidence type="ECO:0000313" key="9">
    <source>
        <dbReference type="EMBL" id="OCL13295.1"/>
    </source>
</evidence>
<protein>
    <recommendedName>
        <fullName evidence="7">Dihydroorotate dehydrogenase (fumarate)</fullName>
        <ecNumber evidence="7">1.3.98.1</ecNumber>
    </recommendedName>
    <alternativeName>
        <fullName evidence="7">Dihydroorotate oxidase</fullName>
    </alternativeName>
</protein>
<dbReference type="Proteomes" id="UP000250140">
    <property type="component" value="Unassembled WGS sequence"/>
</dbReference>
<keyword evidence="7" id="KW-0560">Oxidoreductase</keyword>
<keyword evidence="5 7" id="KW-0963">Cytoplasm</keyword>
<dbReference type="GO" id="GO:0044205">
    <property type="term" value="P:'de novo' UMP biosynthetic process"/>
    <property type="evidence" value="ECO:0007669"/>
    <property type="project" value="UniProtKB-UniPathway"/>
</dbReference>
<dbReference type="EMBL" id="KV748744">
    <property type="protein sequence ID" value="OCL13295.1"/>
    <property type="molecule type" value="Genomic_DNA"/>
</dbReference>
<evidence type="ECO:0000256" key="5">
    <source>
        <dbReference type="ARBA" id="ARBA00022490"/>
    </source>
</evidence>
<dbReference type="Gene3D" id="3.20.20.70">
    <property type="entry name" value="Aldolase class I"/>
    <property type="match status" value="1"/>
</dbReference>
<comment type="cofactor">
    <cofactor evidence="1 7">
        <name>FMN</name>
        <dbReference type="ChEBI" id="CHEBI:58210"/>
    </cofactor>
</comment>
<gene>
    <name evidence="9" type="ORF">AOQ84DRAFT_310786</name>
</gene>
<reference evidence="9 10" key="1">
    <citation type="journal article" date="2016" name="Nat. Commun.">
        <title>Ectomycorrhizal ecology is imprinted in the genome of the dominant symbiotic fungus Cenococcum geophilum.</title>
        <authorList>
            <consortium name="DOE Joint Genome Institute"/>
            <person name="Peter M."/>
            <person name="Kohler A."/>
            <person name="Ohm R.A."/>
            <person name="Kuo A."/>
            <person name="Krutzmann J."/>
            <person name="Morin E."/>
            <person name="Arend M."/>
            <person name="Barry K.W."/>
            <person name="Binder M."/>
            <person name="Choi C."/>
            <person name="Clum A."/>
            <person name="Copeland A."/>
            <person name="Grisel N."/>
            <person name="Haridas S."/>
            <person name="Kipfer T."/>
            <person name="LaButti K."/>
            <person name="Lindquist E."/>
            <person name="Lipzen A."/>
            <person name="Maire R."/>
            <person name="Meier B."/>
            <person name="Mihaltcheva S."/>
            <person name="Molinier V."/>
            <person name="Murat C."/>
            <person name="Poggeler S."/>
            <person name="Quandt C.A."/>
            <person name="Sperisen C."/>
            <person name="Tritt A."/>
            <person name="Tisserant E."/>
            <person name="Crous P.W."/>
            <person name="Henrissat B."/>
            <person name="Nehls U."/>
            <person name="Egli S."/>
            <person name="Spatafora J.W."/>
            <person name="Grigoriev I.V."/>
            <person name="Martin F.M."/>
        </authorList>
    </citation>
    <scope>NUCLEOTIDE SEQUENCE [LARGE SCALE GENOMIC DNA]</scope>
    <source>
        <strain evidence="9 10">CBS 207.34</strain>
    </source>
</reference>
<keyword evidence="10" id="KW-1185">Reference proteome</keyword>
<evidence type="ECO:0000256" key="2">
    <source>
        <dbReference type="ARBA" id="ARBA00004496"/>
    </source>
</evidence>
<sequence length="348" mass="36969">MKPLTINPPLLNSANPWCTTLEELQELYNCPFTGAVTTRTSLLNGFPHDPDIHQYAFFNPTTHNASHDSANASADQTGSLNTLGYSPILLGEYLNFIKTISDRTREARDIASATLSSPTASTRLSSPIIKPFIISVTGSIEEVLRCYRLITAHQQEVIMPLAMEINLSCPNIPGQPPPAYHADRLAEYLIALKAEVATQQPTATQIPIGIKTPPYTHADQYNSLTNALLASATASPTTLPTPVSFITATNTLGSALLLSPRFEAPSSPTLTTTGPSSTPSAPAPRKVLHSTLNSAAGTGIGGLAGAPLHPLALGNVYTIKGELFRHAELEAIQIIGVGGVEDADGFRR</sequence>
<evidence type="ECO:0000256" key="1">
    <source>
        <dbReference type="ARBA" id="ARBA00001917"/>
    </source>
</evidence>
<feature type="non-terminal residue" evidence="9">
    <location>
        <position position="348"/>
    </location>
</feature>
<comment type="subcellular location">
    <subcellularLocation>
        <location evidence="2 7">Cytoplasm</location>
    </subcellularLocation>
</comment>
<dbReference type="GO" id="GO:1990663">
    <property type="term" value="F:dihydroorotate dehydrogenase (fumarate) activity"/>
    <property type="evidence" value="ECO:0007669"/>
    <property type="project" value="UniProtKB-EC"/>
</dbReference>
<proteinExistence type="inferred from homology"/>
<evidence type="ECO:0000256" key="6">
    <source>
        <dbReference type="ARBA" id="ARBA00022975"/>
    </source>
</evidence>
<dbReference type="InterPro" id="IPR013785">
    <property type="entry name" value="Aldolase_TIM"/>
</dbReference>
<comment type="pathway">
    <text evidence="3 7">Pyrimidine metabolism; UMP biosynthesis via de novo pathway.</text>
</comment>
<dbReference type="GO" id="GO:0006207">
    <property type="term" value="P:'de novo' pyrimidine nucleobase biosynthetic process"/>
    <property type="evidence" value="ECO:0007669"/>
    <property type="project" value="TreeGrafter"/>
</dbReference>
<evidence type="ECO:0000256" key="8">
    <source>
        <dbReference type="SAM" id="MobiDB-lite"/>
    </source>
</evidence>
<evidence type="ECO:0000313" key="10">
    <source>
        <dbReference type="Proteomes" id="UP000250140"/>
    </source>
</evidence>
<comment type="similarity">
    <text evidence="4 7">Belongs to the dihydroorotate dehydrogenase family. Type 1 subfamily.</text>
</comment>
<dbReference type="InterPro" id="IPR050074">
    <property type="entry name" value="DHO_dehydrogenase"/>
</dbReference>
<dbReference type="CDD" id="cd04741">
    <property type="entry name" value="DHOD_1A_like"/>
    <property type="match status" value="1"/>
</dbReference>
<name>A0A8E2JXI3_9PEZI</name>
<keyword evidence="7" id="KW-0285">Flavoprotein</keyword>
<dbReference type="Gene3D" id="2.30.26.10">
    <property type="entry name" value="Dihydroorotate Dehydrogenase A, chain A, domain 2"/>
    <property type="match status" value="1"/>
</dbReference>
<dbReference type="OrthoDB" id="14784at2759"/>
<comment type="function">
    <text evidence="7">Catalyzes the conversion of dihydroorotate to orotate with fumarate as the electron acceptor.</text>
</comment>
<dbReference type="SUPFAM" id="SSF51395">
    <property type="entry name" value="FMN-linked oxidoreductases"/>
    <property type="match status" value="1"/>
</dbReference>
<dbReference type="InterPro" id="IPR033886">
    <property type="entry name" value="DHOD_1A"/>
</dbReference>
<dbReference type="AlphaFoldDB" id="A0A8E2JXI3"/>
<organism evidence="9 10">
    <name type="scientific">Glonium stellatum</name>
    <dbReference type="NCBI Taxonomy" id="574774"/>
    <lineage>
        <taxon>Eukaryota</taxon>
        <taxon>Fungi</taxon>
        <taxon>Dikarya</taxon>
        <taxon>Ascomycota</taxon>
        <taxon>Pezizomycotina</taxon>
        <taxon>Dothideomycetes</taxon>
        <taxon>Pleosporomycetidae</taxon>
        <taxon>Gloniales</taxon>
        <taxon>Gloniaceae</taxon>
        <taxon>Glonium</taxon>
    </lineage>
</organism>
<dbReference type="PANTHER" id="PTHR48109">
    <property type="entry name" value="DIHYDROOROTATE DEHYDROGENASE (QUINONE), MITOCHONDRIAL-RELATED"/>
    <property type="match status" value="1"/>
</dbReference>
<feature type="compositionally biased region" description="Low complexity" evidence="8">
    <location>
        <begin position="264"/>
        <end position="284"/>
    </location>
</feature>
<evidence type="ECO:0000256" key="3">
    <source>
        <dbReference type="ARBA" id="ARBA00004725"/>
    </source>
</evidence>
<dbReference type="UniPathway" id="UPA00070"/>
<accession>A0A8E2JXI3</accession>
<dbReference type="InterPro" id="IPR023359">
    <property type="entry name" value="Dihydro_DH_chainA_dom2"/>
</dbReference>
<dbReference type="PANTHER" id="PTHR48109:SF1">
    <property type="entry name" value="DIHYDROOROTATE DEHYDROGENASE (FUMARATE)"/>
    <property type="match status" value="1"/>
</dbReference>
<keyword evidence="7" id="KW-0288">FMN</keyword>
<evidence type="ECO:0000256" key="4">
    <source>
        <dbReference type="ARBA" id="ARBA00008008"/>
    </source>
</evidence>
<comment type="catalytic activity">
    <reaction evidence="7">
        <text>(S)-dihydroorotate + fumarate = orotate + succinate</text>
        <dbReference type="Rhea" id="RHEA:30059"/>
        <dbReference type="ChEBI" id="CHEBI:29806"/>
        <dbReference type="ChEBI" id="CHEBI:30031"/>
        <dbReference type="ChEBI" id="CHEBI:30839"/>
        <dbReference type="ChEBI" id="CHEBI:30864"/>
        <dbReference type="EC" id="1.3.98.1"/>
    </reaction>
</comment>
<keyword evidence="6 7" id="KW-0665">Pyrimidine biosynthesis</keyword>
<feature type="region of interest" description="Disordered" evidence="8">
    <location>
        <begin position="263"/>
        <end position="284"/>
    </location>
</feature>
<comment type="subunit">
    <text evidence="7">Homodimer.</text>
</comment>
<dbReference type="EC" id="1.3.98.1" evidence="7"/>